<dbReference type="Proteomes" id="UP000601768">
    <property type="component" value="Unassembled WGS sequence"/>
</dbReference>
<accession>A0A8J6IS38</accession>
<dbReference type="InterPro" id="IPR058548">
    <property type="entry name" value="MlaB-like_STAS"/>
</dbReference>
<dbReference type="AlphaFoldDB" id="A0A8J6IS38"/>
<dbReference type="PANTHER" id="PTHR35849">
    <property type="entry name" value="BLR2341 PROTEIN"/>
    <property type="match status" value="1"/>
</dbReference>
<evidence type="ECO:0000259" key="1">
    <source>
        <dbReference type="PROSITE" id="PS50801"/>
    </source>
</evidence>
<dbReference type="InterPro" id="IPR052746">
    <property type="entry name" value="MlaB_ABC_Transporter"/>
</dbReference>
<dbReference type="Gene3D" id="3.30.750.24">
    <property type="entry name" value="STAS domain"/>
    <property type="match status" value="1"/>
</dbReference>
<dbReference type="RefSeq" id="WP_186505731.1">
    <property type="nucleotide sequence ID" value="NZ_JACNEP010000003.1"/>
</dbReference>
<evidence type="ECO:0000313" key="2">
    <source>
        <dbReference type="EMBL" id="MBC3765254.1"/>
    </source>
</evidence>
<comment type="caution">
    <text evidence="2">The sequence shown here is derived from an EMBL/GenBank/DDBJ whole genome shotgun (WGS) entry which is preliminary data.</text>
</comment>
<dbReference type="SUPFAM" id="SSF52091">
    <property type="entry name" value="SpoIIaa-like"/>
    <property type="match status" value="1"/>
</dbReference>
<dbReference type="CDD" id="cd07043">
    <property type="entry name" value="STAS_anti-anti-sigma_factors"/>
    <property type="match status" value="1"/>
</dbReference>
<name>A0A8J6IS38_9ALTE</name>
<dbReference type="PANTHER" id="PTHR35849:SF1">
    <property type="entry name" value="INTERMEMBRANE PHOSPHOLIPID TRANSPORT SYSTEM BINDING PROTEIN MLAB"/>
    <property type="match status" value="1"/>
</dbReference>
<reference evidence="2" key="1">
    <citation type="journal article" date="2018" name="Int. J. Syst. Evol. Microbiol.">
        <title>Neptunicella marina gen. nov., sp. nov., isolated from surface seawater.</title>
        <authorList>
            <person name="Liu X."/>
            <person name="Lai Q."/>
            <person name="Du Y."/>
            <person name="Zhang X."/>
            <person name="Liu Z."/>
            <person name="Sun F."/>
            <person name="Shao Z."/>
        </authorList>
    </citation>
    <scope>NUCLEOTIDE SEQUENCE</scope>
    <source>
        <strain evidence="2">S27-2</strain>
    </source>
</reference>
<organism evidence="2 3">
    <name type="scientific">Neptunicella marina</name>
    <dbReference type="NCBI Taxonomy" id="2125989"/>
    <lineage>
        <taxon>Bacteria</taxon>
        <taxon>Pseudomonadati</taxon>
        <taxon>Pseudomonadota</taxon>
        <taxon>Gammaproteobacteria</taxon>
        <taxon>Alteromonadales</taxon>
        <taxon>Alteromonadaceae</taxon>
        <taxon>Neptunicella</taxon>
    </lineage>
</organism>
<gene>
    <name evidence="2" type="ORF">H8B19_05160</name>
</gene>
<dbReference type="Pfam" id="PF13466">
    <property type="entry name" value="STAS_2"/>
    <property type="match status" value="1"/>
</dbReference>
<protein>
    <submittedName>
        <fullName evidence="2">STAS domain-containing protein</fullName>
    </submittedName>
</protein>
<dbReference type="InterPro" id="IPR036513">
    <property type="entry name" value="STAS_dom_sf"/>
</dbReference>
<dbReference type="EMBL" id="JACNEP010000003">
    <property type="protein sequence ID" value="MBC3765254.1"/>
    <property type="molecule type" value="Genomic_DNA"/>
</dbReference>
<feature type="domain" description="STAS" evidence="1">
    <location>
        <begin position="1"/>
        <end position="100"/>
    </location>
</feature>
<proteinExistence type="predicted"/>
<dbReference type="InterPro" id="IPR002645">
    <property type="entry name" value="STAS_dom"/>
</dbReference>
<reference evidence="2" key="2">
    <citation type="submission" date="2020-08" db="EMBL/GenBank/DDBJ databases">
        <authorList>
            <person name="Lai Q."/>
        </authorList>
    </citation>
    <scope>NUCLEOTIDE SEQUENCE</scope>
    <source>
        <strain evidence="2">S27-2</strain>
    </source>
</reference>
<sequence length="100" mass="11170">MNKTLSIKQQDNVFVFSGDLLAVNLANPWQHRYSEWQQAGNELQFDLAEVNNIDTAGLAWLIELSGECEKAGKKLSIINLPNSLIKLAKMSDAEDLLPLQ</sequence>
<evidence type="ECO:0000313" key="3">
    <source>
        <dbReference type="Proteomes" id="UP000601768"/>
    </source>
</evidence>
<keyword evidence="3" id="KW-1185">Reference proteome</keyword>
<dbReference type="PROSITE" id="PS50801">
    <property type="entry name" value="STAS"/>
    <property type="match status" value="1"/>
</dbReference>